<evidence type="ECO:0000313" key="3">
    <source>
        <dbReference type="Proteomes" id="UP000001542"/>
    </source>
</evidence>
<name>A2EJ74_TRIV3</name>
<dbReference type="OrthoDB" id="433501at2759"/>
<dbReference type="VEuPathDB" id="TrichDB:TVAG_223690"/>
<dbReference type="InterPro" id="IPR001611">
    <property type="entry name" value="Leu-rich_rpt"/>
</dbReference>
<dbReference type="InParanoid" id="A2EJ74"/>
<dbReference type="PROSITE" id="PS51450">
    <property type="entry name" value="LRR"/>
    <property type="match status" value="2"/>
</dbReference>
<dbReference type="InterPro" id="IPR042655">
    <property type="entry name" value="LRC72"/>
</dbReference>
<dbReference type="EMBL" id="DS113403">
    <property type="protein sequence ID" value="EAY07306.1"/>
    <property type="molecule type" value="Genomic_DNA"/>
</dbReference>
<protein>
    <submittedName>
        <fullName evidence="2">Leucine Rich Repeat family protein</fullName>
    </submittedName>
</protein>
<reference evidence="2" key="2">
    <citation type="journal article" date="2007" name="Science">
        <title>Draft genome sequence of the sexually transmitted pathogen Trichomonas vaginalis.</title>
        <authorList>
            <person name="Carlton J.M."/>
            <person name="Hirt R.P."/>
            <person name="Silva J.C."/>
            <person name="Delcher A.L."/>
            <person name="Schatz M."/>
            <person name="Zhao Q."/>
            <person name="Wortman J.R."/>
            <person name="Bidwell S.L."/>
            <person name="Alsmark U.C.M."/>
            <person name="Besteiro S."/>
            <person name="Sicheritz-Ponten T."/>
            <person name="Noel C.J."/>
            <person name="Dacks J.B."/>
            <person name="Foster P.G."/>
            <person name="Simillion C."/>
            <person name="Van de Peer Y."/>
            <person name="Miranda-Saavedra D."/>
            <person name="Barton G.J."/>
            <person name="Westrop G.D."/>
            <person name="Mueller S."/>
            <person name="Dessi D."/>
            <person name="Fiori P.L."/>
            <person name="Ren Q."/>
            <person name="Paulsen I."/>
            <person name="Zhang H."/>
            <person name="Bastida-Corcuera F.D."/>
            <person name="Simoes-Barbosa A."/>
            <person name="Brown M.T."/>
            <person name="Hayes R.D."/>
            <person name="Mukherjee M."/>
            <person name="Okumura C.Y."/>
            <person name="Schneider R."/>
            <person name="Smith A.J."/>
            <person name="Vanacova S."/>
            <person name="Villalvazo M."/>
            <person name="Haas B.J."/>
            <person name="Pertea M."/>
            <person name="Feldblyum T.V."/>
            <person name="Utterback T.R."/>
            <person name="Shu C.L."/>
            <person name="Osoegawa K."/>
            <person name="de Jong P.J."/>
            <person name="Hrdy I."/>
            <person name="Horvathova L."/>
            <person name="Zubacova Z."/>
            <person name="Dolezal P."/>
            <person name="Malik S.B."/>
            <person name="Logsdon J.M. Jr."/>
            <person name="Henze K."/>
            <person name="Gupta A."/>
            <person name="Wang C.C."/>
            <person name="Dunne R.L."/>
            <person name="Upcroft J.A."/>
            <person name="Upcroft P."/>
            <person name="White O."/>
            <person name="Salzberg S.L."/>
            <person name="Tang P."/>
            <person name="Chiu C.-H."/>
            <person name="Lee Y.-S."/>
            <person name="Embley T.M."/>
            <person name="Coombs G.H."/>
            <person name="Mottram J.C."/>
            <person name="Tachezy J."/>
            <person name="Fraser-Liggett C.M."/>
            <person name="Johnson P.J."/>
        </authorList>
    </citation>
    <scope>NUCLEOTIDE SEQUENCE [LARGE SCALE GENOMIC DNA]</scope>
    <source>
        <strain evidence="2">G3</strain>
    </source>
</reference>
<dbReference type="VEuPathDB" id="TrichDB:TVAGG3_0199190"/>
<evidence type="ECO:0000313" key="2">
    <source>
        <dbReference type="EMBL" id="EAY07306.1"/>
    </source>
</evidence>
<gene>
    <name evidence="2" type="ORF">TVAG_223690</name>
</gene>
<reference evidence="2" key="1">
    <citation type="submission" date="2006-10" db="EMBL/GenBank/DDBJ databases">
        <authorList>
            <person name="Amadeo P."/>
            <person name="Zhao Q."/>
            <person name="Wortman J."/>
            <person name="Fraser-Liggett C."/>
            <person name="Carlton J."/>
        </authorList>
    </citation>
    <scope>NUCLEOTIDE SEQUENCE</scope>
    <source>
        <strain evidence="2">G3</strain>
    </source>
</reference>
<keyword evidence="1" id="KW-0175">Coiled coil</keyword>
<dbReference type="PANTHER" id="PTHR46759:SF1">
    <property type="entry name" value="LEUCINE-RICH REPEAT-CONTAINING PROTEIN 72"/>
    <property type="match status" value="1"/>
</dbReference>
<keyword evidence="3" id="KW-1185">Reference proteome</keyword>
<dbReference type="Gene3D" id="3.80.10.10">
    <property type="entry name" value="Ribonuclease Inhibitor"/>
    <property type="match status" value="1"/>
</dbReference>
<organism evidence="2 3">
    <name type="scientific">Trichomonas vaginalis (strain ATCC PRA-98 / G3)</name>
    <dbReference type="NCBI Taxonomy" id="412133"/>
    <lineage>
        <taxon>Eukaryota</taxon>
        <taxon>Metamonada</taxon>
        <taxon>Parabasalia</taxon>
        <taxon>Trichomonadida</taxon>
        <taxon>Trichomonadidae</taxon>
        <taxon>Trichomonas</taxon>
    </lineage>
</organism>
<dbReference type="eggNOG" id="ENOG502S82Y">
    <property type="taxonomic scope" value="Eukaryota"/>
</dbReference>
<dbReference type="AlphaFoldDB" id="A2EJ74"/>
<dbReference type="SMR" id="A2EJ74"/>
<proteinExistence type="predicted"/>
<evidence type="ECO:0000256" key="1">
    <source>
        <dbReference type="SAM" id="Coils"/>
    </source>
</evidence>
<dbReference type="SUPFAM" id="SSF52058">
    <property type="entry name" value="L domain-like"/>
    <property type="match status" value="1"/>
</dbReference>
<accession>A2EJ74</accession>
<dbReference type="InterPro" id="IPR032675">
    <property type="entry name" value="LRR_dom_sf"/>
</dbReference>
<dbReference type="Proteomes" id="UP000001542">
    <property type="component" value="Unassembled WGS sequence"/>
</dbReference>
<sequence>MEEIVLDKMGITSIEPDQLKLFPNLQVLYITNNKLEILNNLEPCIRLLVIDARNNLLSEIDLRKQTFLNALYLANNKFESIENFLKQTANLRNLQILDLRGNEITQNKGYRQAIIEKFPSLEILDGLEVTKAERKKITISRTLPNQKKPLSMLDFLKSLPLSDADSRVLRRADQIRAATQLRLQKEEEERQKIEREQKERFEAFANIKRAPLPDCVGFKREEVIIHKNTSETVRRRSRSRMFIKASTFPESAKDEGTSFFEMMNPTLPKIPTRRYNEAVIFAK</sequence>
<dbReference type="RefSeq" id="XP_001319529.1">
    <property type="nucleotide sequence ID" value="XM_001319494.1"/>
</dbReference>
<dbReference type="KEGG" id="tva:4765194"/>
<dbReference type="PANTHER" id="PTHR46759">
    <property type="entry name" value="LEUCINE-RICH REPEAT-CONTAINING PROTEIN 72"/>
    <property type="match status" value="1"/>
</dbReference>
<feature type="coiled-coil region" evidence="1">
    <location>
        <begin position="169"/>
        <end position="203"/>
    </location>
</feature>